<evidence type="ECO:0008006" key="3">
    <source>
        <dbReference type="Google" id="ProtNLM"/>
    </source>
</evidence>
<accession>A0A1Y2CRY1</accession>
<evidence type="ECO:0000313" key="2">
    <source>
        <dbReference type="Proteomes" id="UP000193642"/>
    </source>
</evidence>
<dbReference type="InterPro" id="IPR050587">
    <property type="entry name" value="GNT1/Glycosyltrans_8"/>
</dbReference>
<protein>
    <recommendedName>
        <fullName evidence="3">Nucleotide-diphospho-sugar transferase</fullName>
    </recommendedName>
</protein>
<organism evidence="1 2">
    <name type="scientific">Rhizoclosmatium globosum</name>
    <dbReference type="NCBI Taxonomy" id="329046"/>
    <lineage>
        <taxon>Eukaryota</taxon>
        <taxon>Fungi</taxon>
        <taxon>Fungi incertae sedis</taxon>
        <taxon>Chytridiomycota</taxon>
        <taxon>Chytridiomycota incertae sedis</taxon>
        <taxon>Chytridiomycetes</taxon>
        <taxon>Chytridiales</taxon>
        <taxon>Chytriomycetaceae</taxon>
        <taxon>Rhizoclosmatium</taxon>
    </lineage>
</organism>
<evidence type="ECO:0000313" key="1">
    <source>
        <dbReference type="EMBL" id="ORY49115.1"/>
    </source>
</evidence>
<dbReference type="AlphaFoldDB" id="A0A1Y2CRY1"/>
<dbReference type="InterPro" id="IPR029044">
    <property type="entry name" value="Nucleotide-diphossugar_trans"/>
</dbReference>
<gene>
    <name evidence="1" type="ORF">BCR33DRAFT_714170</name>
</gene>
<feature type="non-terminal residue" evidence="1">
    <location>
        <position position="1"/>
    </location>
</feature>
<reference evidence="1 2" key="1">
    <citation type="submission" date="2016-07" db="EMBL/GenBank/DDBJ databases">
        <title>Pervasive Adenine N6-methylation of Active Genes in Fungi.</title>
        <authorList>
            <consortium name="DOE Joint Genome Institute"/>
            <person name="Mondo S.J."/>
            <person name="Dannebaum R.O."/>
            <person name="Kuo R.C."/>
            <person name="Labutti K."/>
            <person name="Haridas S."/>
            <person name="Kuo A."/>
            <person name="Salamov A."/>
            <person name="Ahrendt S.R."/>
            <person name="Lipzen A."/>
            <person name="Sullivan W."/>
            <person name="Andreopoulos W.B."/>
            <person name="Clum A."/>
            <person name="Lindquist E."/>
            <person name="Daum C."/>
            <person name="Ramamoorthy G.K."/>
            <person name="Gryganskyi A."/>
            <person name="Culley D."/>
            <person name="Magnuson J.K."/>
            <person name="James T.Y."/>
            <person name="O'Malley M.A."/>
            <person name="Stajich J.E."/>
            <person name="Spatafora J.W."/>
            <person name="Visel A."/>
            <person name="Grigoriev I.V."/>
        </authorList>
    </citation>
    <scope>NUCLEOTIDE SEQUENCE [LARGE SCALE GENOMIC DNA]</scope>
    <source>
        <strain evidence="1 2">JEL800</strain>
    </source>
</reference>
<comment type="caution">
    <text evidence="1">The sequence shown here is derived from an EMBL/GenBank/DDBJ whole genome shotgun (WGS) entry which is preliminary data.</text>
</comment>
<sequence>LKLLIPIVLIVLIVFQWILLSRFQRDVKVLAVSTSRNDIITSAVRNLPVGFAFLPPISVTHPPHKNAIMTLLSGPDLENEDPSTFDQYCEGALYHAYMFLHSPTLKLHAENETEFVVMMTPGQTSHCRNALLELGARVVMVPLLSIPELDFSHRYHYTYTKYQMWALEGIYEKILFIDLDLLFVSKSPLPLFSLIDQFHASANTSNERNYFYGGVEDWNRQFLNNFGCSEEEYTGCINGGLLLLEPNIADYKGLKEKMKSTRTRMADQYTLQRYYDYRGPRAPVLLPKIYNTMWGDEGRTKQEVDDAVGFHFKVFDPESNLYAFPHPHAVSHLWKHIPGQMMDLRRIQMDNFVAAKDGNHLPIIPITLNNDSDAIFIHSLRTKYDRVTILAPLGGSKKSQQSREAFAKHLHQSFLETARPKNLLETFRLISRILDKYEWVWVVNPALRLTVDPKWPVHLLLDQMTNMKKDALVLAFNDCDGRSGSFFVHKSAKERIVKLTTEYKVGKGIADDEVWAKFWNLVKAESVIASEPVILYHFDSTKCIEGYFKI</sequence>
<keyword evidence="2" id="KW-1185">Reference proteome</keyword>
<dbReference type="Proteomes" id="UP000193642">
    <property type="component" value="Unassembled WGS sequence"/>
</dbReference>
<dbReference type="SUPFAM" id="SSF53448">
    <property type="entry name" value="Nucleotide-diphospho-sugar transferases"/>
    <property type="match status" value="1"/>
</dbReference>
<dbReference type="PANTHER" id="PTHR11183">
    <property type="entry name" value="GLYCOGENIN SUBFAMILY MEMBER"/>
    <property type="match status" value="1"/>
</dbReference>
<name>A0A1Y2CRY1_9FUNG</name>
<dbReference type="Gene3D" id="3.90.550.10">
    <property type="entry name" value="Spore Coat Polysaccharide Biosynthesis Protein SpsA, Chain A"/>
    <property type="match status" value="1"/>
</dbReference>
<proteinExistence type="predicted"/>
<dbReference type="OrthoDB" id="2151977at2759"/>
<dbReference type="EMBL" id="MCGO01000010">
    <property type="protein sequence ID" value="ORY49115.1"/>
    <property type="molecule type" value="Genomic_DNA"/>
</dbReference>